<gene>
    <name evidence="2" type="ORF">B0I35DRAFT_414447</name>
</gene>
<accession>A0A8K0WLC9</accession>
<sequence length="196" mass="21921">METVIWVWYLGGAGTGAGYLATFSDSLYRLKQKALQPTGEECNQIVGKICDYTKMAFETIQTAQFMIQRWPFFGNLLPPIIALLAADAAEALCDYGPMHRIDEMIGSVNNAILLVDEIPLYAIVKPKSLQSAAPRRNQSVHVNESLDGMRDQTTDGFNWIHSRASSKSPLILLVVVAQYERKYSRLNIVVLQFPHS</sequence>
<dbReference type="AlphaFoldDB" id="A0A8K0WLC9"/>
<evidence type="ECO:0000256" key="1">
    <source>
        <dbReference type="SAM" id="Phobius"/>
    </source>
</evidence>
<reference evidence="2" key="1">
    <citation type="journal article" date="2021" name="Nat. Commun.">
        <title>Genetic determinants of endophytism in the Arabidopsis root mycobiome.</title>
        <authorList>
            <person name="Mesny F."/>
            <person name="Miyauchi S."/>
            <person name="Thiergart T."/>
            <person name="Pickel B."/>
            <person name="Atanasova L."/>
            <person name="Karlsson M."/>
            <person name="Huettel B."/>
            <person name="Barry K.W."/>
            <person name="Haridas S."/>
            <person name="Chen C."/>
            <person name="Bauer D."/>
            <person name="Andreopoulos W."/>
            <person name="Pangilinan J."/>
            <person name="LaButti K."/>
            <person name="Riley R."/>
            <person name="Lipzen A."/>
            <person name="Clum A."/>
            <person name="Drula E."/>
            <person name="Henrissat B."/>
            <person name="Kohler A."/>
            <person name="Grigoriev I.V."/>
            <person name="Martin F.M."/>
            <person name="Hacquard S."/>
        </authorList>
    </citation>
    <scope>NUCLEOTIDE SEQUENCE</scope>
    <source>
        <strain evidence="2">MPI-CAGE-CH-0235</strain>
    </source>
</reference>
<proteinExistence type="predicted"/>
<comment type="caution">
    <text evidence="2">The sequence shown here is derived from an EMBL/GenBank/DDBJ whole genome shotgun (WGS) entry which is preliminary data.</text>
</comment>
<keyword evidence="1" id="KW-0812">Transmembrane</keyword>
<evidence type="ECO:0000313" key="3">
    <source>
        <dbReference type="Proteomes" id="UP000813444"/>
    </source>
</evidence>
<dbReference type="Proteomes" id="UP000813444">
    <property type="component" value="Unassembled WGS sequence"/>
</dbReference>
<evidence type="ECO:0000313" key="2">
    <source>
        <dbReference type="EMBL" id="KAH7304380.1"/>
    </source>
</evidence>
<protein>
    <submittedName>
        <fullName evidence="2">Uncharacterized protein</fullName>
    </submittedName>
</protein>
<dbReference type="EMBL" id="JAGPNK010000023">
    <property type="protein sequence ID" value="KAH7304380.1"/>
    <property type="molecule type" value="Genomic_DNA"/>
</dbReference>
<keyword evidence="1" id="KW-0472">Membrane</keyword>
<keyword evidence="3" id="KW-1185">Reference proteome</keyword>
<keyword evidence="1" id="KW-1133">Transmembrane helix</keyword>
<name>A0A8K0WLC9_9HYPO</name>
<organism evidence="2 3">
    <name type="scientific">Stachybotrys elegans</name>
    <dbReference type="NCBI Taxonomy" id="80388"/>
    <lineage>
        <taxon>Eukaryota</taxon>
        <taxon>Fungi</taxon>
        <taxon>Dikarya</taxon>
        <taxon>Ascomycota</taxon>
        <taxon>Pezizomycotina</taxon>
        <taxon>Sordariomycetes</taxon>
        <taxon>Hypocreomycetidae</taxon>
        <taxon>Hypocreales</taxon>
        <taxon>Stachybotryaceae</taxon>
        <taxon>Stachybotrys</taxon>
    </lineage>
</organism>
<feature type="transmembrane region" description="Helical" evidence="1">
    <location>
        <begin position="6"/>
        <end position="23"/>
    </location>
</feature>